<dbReference type="SUPFAM" id="SSF75217">
    <property type="entry name" value="alpha/beta knot"/>
    <property type="match status" value="1"/>
</dbReference>
<evidence type="ECO:0000256" key="5">
    <source>
        <dbReference type="RuleBase" id="RU362024"/>
    </source>
</evidence>
<dbReference type="InterPro" id="IPR004384">
    <property type="entry name" value="RNA_MeTrfase_TrmJ/LasT"/>
</dbReference>
<gene>
    <name evidence="5" type="primary">trmJ</name>
    <name evidence="7" type="ORF">ENI35_05490</name>
</gene>
<comment type="function">
    <text evidence="5">Catalyzes the formation of 2'O-methylated cytidine (Cm32) or 2'O-methylated uridine (Um32) at position 32 in tRNA.</text>
</comment>
<dbReference type="InterPro" id="IPR029026">
    <property type="entry name" value="tRNA_m1G_MTases_N"/>
</dbReference>
<sequence length="245" mass="27292">MYSLKLDRLHVVLVAPAIAGNIGATARILKNFNIKSLVLVNPLVSPLHPEALSRAKGAKDILYQALVFQNLRDAIASFHYIIGTTARTRYKRPALFLREILPLLTSLSQKNEIALVFGPERTGLTNEALDLCHSIITIPTSSKHSSLNLAQAVGVVLYELYYHQIEGKVSQALPLLAKTEELEEMYKHLINSLSKIGFVLGGEKAHTYQVMKRLFGKVPLTVSDVKVIRGICHQIDWFASIKNRK</sequence>
<name>A0A7C1W476_DESA2</name>
<keyword evidence="2 5" id="KW-0489">Methyltransferase</keyword>
<dbReference type="PANTHER" id="PTHR42786:SF2">
    <property type="entry name" value="TRNA (CYTIDINE_URIDINE-2'-O-)-METHYLTRANSFERASE TRMJ"/>
    <property type="match status" value="1"/>
</dbReference>
<dbReference type="PIRSF" id="PIRSF004808">
    <property type="entry name" value="LasT"/>
    <property type="match status" value="1"/>
</dbReference>
<proteinExistence type="inferred from homology"/>
<dbReference type="InterPro" id="IPR001537">
    <property type="entry name" value="SpoU_MeTrfase"/>
</dbReference>
<dbReference type="InterPro" id="IPR029028">
    <property type="entry name" value="Alpha/beta_knot_MTases"/>
</dbReference>
<dbReference type="GO" id="GO:0160206">
    <property type="term" value="F:tRNA (cytidine(32)/uridine(32)-2'-O)-methyltransferase activity"/>
    <property type="evidence" value="ECO:0007669"/>
    <property type="project" value="UniProtKB-EC"/>
</dbReference>
<comment type="subcellular location">
    <subcellularLocation>
        <location evidence="5">Cytoplasm</location>
    </subcellularLocation>
</comment>
<evidence type="ECO:0000256" key="1">
    <source>
        <dbReference type="ARBA" id="ARBA00007228"/>
    </source>
</evidence>
<protein>
    <recommendedName>
        <fullName evidence="5">tRNA (cytidine/uridine-2'-O-)-methyltransferase TrmJ</fullName>
        <ecNumber evidence="5">2.1.1.200</ecNumber>
    </recommendedName>
    <alternativeName>
        <fullName evidence="5">tRNA (cytidine(32)/uridine(32)-2'-O)-methyltransferase</fullName>
    </alternativeName>
    <alternativeName>
        <fullName evidence="5">tRNA Cm32/Um32 methyltransferase</fullName>
    </alternativeName>
</protein>
<evidence type="ECO:0000256" key="3">
    <source>
        <dbReference type="ARBA" id="ARBA00022679"/>
    </source>
</evidence>
<evidence type="ECO:0000259" key="6">
    <source>
        <dbReference type="Pfam" id="PF00588"/>
    </source>
</evidence>
<keyword evidence="3" id="KW-0808">Transferase</keyword>
<evidence type="ECO:0000256" key="2">
    <source>
        <dbReference type="ARBA" id="ARBA00022603"/>
    </source>
</evidence>
<keyword evidence="5" id="KW-0819">tRNA processing</keyword>
<comment type="similarity">
    <text evidence="1">Belongs to the class IV-like SAM-binding methyltransferase superfamily. RNA methyltransferase TrmH family.</text>
</comment>
<organism evidence="7">
    <name type="scientific">Desulfofervidus auxilii</name>
    <dbReference type="NCBI Taxonomy" id="1621989"/>
    <lineage>
        <taxon>Bacteria</taxon>
        <taxon>Pseudomonadati</taxon>
        <taxon>Thermodesulfobacteriota</taxon>
        <taxon>Candidatus Desulfofervidia</taxon>
        <taxon>Candidatus Desulfofervidales</taxon>
        <taxon>Candidatus Desulfofervidaceae</taxon>
        <taxon>Candidatus Desulfofervidus</taxon>
    </lineage>
</organism>
<feature type="domain" description="tRNA/rRNA methyltransferase SpoU type" evidence="6">
    <location>
        <begin position="9"/>
        <end position="158"/>
    </location>
</feature>
<comment type="catalytic activity">
    <reaction evidence="5">
        <text>uridine(32) in tRNA + S-adenosyl-L-methionine = 2'-O-methyluridine(32) in tRNA + S-adenosyl-L-homocysteine + H(+)</text>
        <dbReference type="Rhea" id="RHEA:42936"/>
        <dbReference type="Rhea" id="RHEA-COMP:10107"/>
        <dbReference type="Rhea" id="RHEA-COMP:10290"/>
        <dbReference type="ChEBI" id="CHEBI:15378"/>
        <dbReference type="ChEBI" id="CHEBI:57856"/>
        <dbReference type="ChEBI" id="CHEBI:59789"/>
        <dbReference type="ChEBI" id="CHEBI:65315"/>
        <dbReference type="ChEBI" id="CHEBI:74478"/>
        <dbReference type="EC" id="2.1.1.200"/>
    </reaction>
</comment>
<dbReference type="Gene3D" id="1.10.8.590">
    <property type="match status" value="1"/>
</dbReference>
<dbReference type="GO" id="GO:0005829">
    <property type="term" value="C:cytosol"/>
    <property type="evidence" value="ECO:0007669"/>
    <property type="project" value="TreeGrafter"/>
</dbReference>
<evidence type="ECO:0000256" key="4">
    <source>
        <dbReference type="ARBA" id="ARBA00022691"/>
    </source>
</evidence>
<comment type="subunit">
    <text evidence="5">Homodimer.</text>
</comment>
<dbReference type="GO" id="GO:0003723">
    <property type="term" value="F:RNA binding"/>
    <property type="evidence" value="ECO:0007669"/>
    <property type="project" value="InterPro"/>
</dbReference>
<dbReference type="AlphaFoldDB" id="A0A7C1W476"/>
<dbReference type="CDD" id="cd18093">
    <property type="entry name" value="SpoU-like_TrmJ"/>
    <property type="match status" value="1"/>
</dbReference>
<accession>A0A7C1W476</accession>
<dbReference type="EC" id="2.1.1.200" evidence="5"/>
<dbReference type="NCBIfam" id="TIGR00050">
    <property type="entry name" value="rRNA_methyl_1"/>
    <property type="match status" value="1"/>
</dbReference>
<comment type="caution">
    <text evidence="7">The sequence shown here is derived from an EMBL/GenBank/DDBJ whole genome shotgun (WGS) entry which is preliminary data.</text>
</comment>
<keyword evidence="5" id="KW-0963">Cytoplasm</keyword>
<dbReference type="PANTHER" id="PTHR42786">
    <property type="entry name" value="TRNA/RRNA METHYLTRANSFERASE"/>
    <property type="match status" value="1"/>
</dbReference>
<reference evidence="7" key="1">
    <citation type="journal article" date="2020" name="mSystems">
        <title>Genome- and Community-Level Interaction Insights into Carbon Utilization and Element Cycling Functions of Hydrothermarchaeota in Hydrothermal Sediment.</title>
        <authorList>
            <person name="Zhou Z."/>
            <person name="Liu Y."/>
            <person name="Xu W."/>
            <person name="Pan J."/>
            <person name="Luo Z.H."/>
            <person name="Li M."/>
        </authorList>
    </citation>
    <scope>NUCLEOTIDE SEQUENCE [LARGE SCALE GENOMIC DNA]</scope>
    <source>
        <strain evidence="7">HyVt-389</strain>
    </source>
</reference>
<keyword evidence="4 5" id="KW-0949">S-adenosyl-L-methionine</keyword>
<dbReference type="GO" id="GO:0002128">
    <property type="term" value="P:tRNA nucleoside ribose methylation"/>
    <property type="evidence" value="ECO:0007669"/>
    <property type="project" value="TreeGrafter"/>
</dbReference>
<comment type="catalytic activity">
    <reaction evidence="5">
        <text>cytidine(32) in tRNA + S-adenosyl-L-methionine = 2'-O-methylcytidine(32) in tRNA + S-adenosyl-L-homocysteine + H(+)</text>
        <dbReference type="Rhea" id="RHEA:42932"/>
        <dbReference type="Rhea" id="RHEA-COMP:10288"/>
        <dbReference type="Rhea" id="RHEA-COMP:10289"/>
        <dbReference type="ChEBI" id="CHEBI:15378"/>
        <dbReference type="ChEBI" id="CHEBI:57856"/>
        <dbReference type="ChEBI" id="CHEBI:59789"/>
        <dbReference type="ChEBI" id="CHEBI:74495"/>
        <dbReference type="ChEBI" id="CHEBI:82748"/>
        <dbReference type="EC" id="2.1.1.200"/>
    </reaction>
</comment>
<evidence type="ECO:0000313" key="7">
    <source>
        <dbReference type="EMBL" id="HEC68240.1"/>
    </source>
</evidence>
<dbReference type="Proteomes" id="UP000885738">
    <property type="component" value="Unassembled WGS sequence"/>
</dbReference>
<dbReference type="EMBL" id="DRIH01000192">
    <property type="protein sequence ID" value="HEC68240.1"/>
    <property type="molecule type" value="Genomic_DNA"/>
</dbReference>
<dbReference type="Pfam" id="PF00588">
    <property type="entry name" value="SpoU_methylase"/>
    <property type="match status" value="1"/>
</dbReference>
<dbReference type="Gene3D" id="3.40.1280.10">
    <property type="match status" value="1"/>
</dbReference>